<keyword evidence="4" id="KW-1185">Reference proteome</keyword>
<dbReference type="InterPro" id="IPR016135">
    <property type="entry name" value="UBQ-conjugating_enzyme/RWD"/>
</dbReference>
<dbReference type="PROSITE" id="PS50908">
    <property type="entry name" value="RWD"/>
    <property type="match status" value="1"/>
</dbReference>
<dbReference type="Pfam" id="PF05773">
    <property type="entry name" value="RWD"/>
    <property type="match status" value="1"/>
</dbReference>
<dbReference type="Gene3D" id="3.10.110.10">
    <property type="entry name" value="Ubiquitin Conjugating Enzyme"/>
    <property type="match status" value="1"/>
</dbReference>
<reference evidence="3 4" key="1">
    <citation type="submission" date="2016-03" db="EMBL/GenBank/DDBJ databases">
        <title>How can Kluyveromyces marxianus grow so fast - potential evolutionary course in Saccharomyces Complex revealed by comparative genomics.</title>
        <authorList>
            <person name="Mo W."/>
            <person name="Lu W."/>
            <person name="Yang X."/>
            <person name="Qi J."/>
            <person name="Lv H."/>
        </authorList>
    </citation>
    <scope>NUCLEOTIDE SEQUENCE [LARGE SCALE GENOMIC DNA]</scope>
    <source>
        <strain evidence="3 4">FIM1</strain>
    </source>
</reference>
<proteinExistence type="predicted"/>
<feature type="domain" description="RWD" evidence="2">
    <location>
        <begin position="9"/>
        <end position="167"/>
    </location>
</feature>
<accession>A0ABX6F359</accession>
<dbReference type="SUPFAM" id="SSF54495">
    <property type="entry name" value="UBC-like"/>
    <property type="match status" value="1"/>
</dbReference>
<feature type="region of interest" description="Disordered" evidence="1">
    <location>
        <begin position="72"/>
        <end position="114"/>
    </location>
</feature>
<feature type="compositionally biased region" description="Basic and acidic residues" evidence="1">
    <location>
        <begin position="84"/>
        <end position="93"/>
    </location>
</feature>
<feature type="compositionally biased region" description="Acidic residues" evidence="1">
    <location>
        <begin position="94"/>
        <end position="107"/>
    </location>
</feature>
<evidence type="ECO:0000259" key="2">
    <source>
        <dbReference type="PROSITE" id="PS50908"/>
    </source>
</evidence>
<gene>
    <name evidence="3" type="primary">GIR2</name>
    <name evidence="3" type="ORF">FIM1_3594</name>
</gene>
<reference evidence="3 4" key="2">
    <citation type="submission" date="2019-11" db="EMBL/GenBank/DDBJ databases">
        <authorList>
            <person name="Lu H."/>
        </authorList>
    </citation>
    <scope>NUCLEOTIDE SEQUENCE [LARGE SCALE GENOMIC DNA]</scope>
    <source>
        <strain evidence="3 4">FIM1</strain>
    </source>
</reference>
<sequence>MDYQEEQKQELEILESIYPDELTVLQAEYPGIQLQIDVTVDPVPMEDSSYTVDSISNRHILHVRFTLPDNYPDEAPVIDIEPEEVPKFNRGDGSDEEEEEEENEVEYDDHGNPIVSDFENLPDKIHFDEFVEECVEKLNLQVEEDMLLGMQMCFALVSNIKDAAEQWFQERLSELEKEHDRMLLEKEQEEQKKFRGTKVTRETYLAWRSKFREEFGLDERDAQRRLQAHQGRLSGRQIFEQGLAGDEDMAEDEESVVSEGVKALAV</sequence>
<dbReference type="InterPro" id="IPR006575">
    <property type="entry name" value="RWD_dom"/>
</dbReference>
<evidence type="ECO:0000313" key="3">
    <source>
        <dbReference type="EMBL" id="QGN16868.1"/>
    </source>
</evidence>
<dbReference type="CDD" id="cd23824">
    <property type="entry name" value="RWD_ScGIR2-like"/>
    <property type="match status" value="1"/>
</dbReference>
<dbReference type="SMART" id="SM00591">
    <property type="entry name" value="RWD"/>
    <property type="match status" value="1"/>
</dbReference>
<evidence type="ECO:0000313" key="4">
    <source>
        <dbReference type="Proteomes" id="UP000422736"/>
    </source>
</evidence>
<protein>
    <submittedName>
        <fullName evidence="3">Protein GIR2</fullName>
    </submittedName>
</protein>
<dbReference type="PANTHER" id="PTHR12292">
    <property type="entry name" value="RWD DOMAIN-CONTAINING PROTEIN"/>
    <property type="match status" value="1"/>
</dbReference>
<dbReference type="EMBL" id="CP015058">
    <property type="protein sequence ID" value="QGN16868.1"/>
    <property type="molecule type" value="Genomic_DNA"/>
</dbReference>
<name>A0ABX6F359_KLUMA</name>
<dbReference type="InterPro" id="IPR040213">
    <property type="entry name" value="GIR2-like"/>
</dbReference>
<organism evidence="3 4">
    <name type="scientific">Kluyveromyces marxianus</name>
    <name type="common">Yeast</name>
    <name type="synonym">Candida kefyr</name>
    <dbReference type="NCBI Taxonomy" id="4911"/>
    <lineage>
        <taxon>Eukaryota</taxon>
        <taxon>Fungi</taxon>
        <taxon>Dikarya</taxon>
        <taxon>Ascomycota</taxon>
        <taxon>Saccharomycotina</taxon>
        <taxon>Saccharomycetes</taxon>
        <taxon>Saccharomycetales</taxon>
        <taxon>Saccharomycetaceae</taxon>
        <taxon>Kluyveromyces</taxon>
    </lineage>
</organism>
<dbReference type="Proteomes" id="UP000422736">
    <property type="component" value="Chromosome 5"/>
</dbReference>
<evidence type="ECO:0000256" key="1">
    <source>
        <dbReference type="SAM" id="MobiDB-lite"/>
    </source>
</evidence>